<dbReference type="Proteomes" id="UP000242288">
    <property type="component" value="Unassembled WGS sequence"/>
</dbReference>
<dbReference type="SUPFAM" id="SSF56784">
    <property type="entry name" value="HAD-like"/>
    <property type="match status" value="1"/>
</dbReference>
<dbReference type="InterPro" id="IPR023198">
    <property type="entry name" value="PGP-like_dom2"/>
</dbReference>
<dbReference type="PANTHER" id="PTHR43434">
    <property type="entry name" value="PHOSPHOGLYCOLATE PHOSPHATASE"/>
    <property type="match status" value="1"/>
</dbReference>
<evidence type="ECO:0000313" key="6">
    <source>
        <dbReference type="Proteomes" id="UP000242288"/>
    </source>
</evidence>
<proteinExistence type="inferred from homology"/>
<reference evidence="5 6" key="1">
    <citation type="submission" date="2018-01" db="EMBL/GenBank/DDBJ databases">
        <title>Metagenomic assembled genomes from two thermal pools in the Uzon Caldera, Kamchatka, Russia.</title>
        <authorList>
            <person name="Wilkins L."/>
            <person name="Ettinger C."/>
        </authorList>
    </citation>
    <scope>NUCLEOTIDE SEQUENCE [LARGE SCALE GENOMIC DNA]</scope>
    <source>
        <strain evidence="5">ZAV-04</strain>
    </source>
</reference>
<dbReference type="InterPro" id="IPR036412">
    <property type="entry name" value="HAD-like_sf"/>
</dbReference>
<protein>
    <recommendedName>
        <fullName evidence="4">phosphoglycolate phosphatase</fullName>
        <ecNumber evidence="4">3.1.3.18</ecNumber>
    </recommendedName>
</protein>
<dbReference type="InterPro" id="IPR041492">
    <property type="entry name" value="HAD_2"/>
</dbReference>
<evidence type="ECO:0000256" key="4">
    <source>
        <dbReference type="ARBA" id="ARBA00013078"/>
    </source>
</evidence>
<dbReference type="Pfam" id="PF13419">
    <property type="entry name" value="HAD_2"/>
    <property type="match status" value="1"/>
</dbReference>
<dbReference type="SFLD" id="SFLDG01129">
    <property type="entry name" value="C1.5:_HAD__Beta-PGM__Phosphata"/>
    <property type="match status" value="1"/>
</dbReference>
<dbReference type="GO" id="GO:0006281">
    <property type="term" value="P:DNA repair"/>
    <property type="evidence" value="ECO:0007669"/>
    <property type="project" value="TreeGrafter"/>
</dbReference>
<dbReference type="InterPro" id="IPR023214">
    <property type="entry name" value="HAD_sf"/>
</dbReference>
<comment type="catalytic activity">
    <reaction evidence="1">
        <text>2-phosphoglycolate + H2O = glycolate + phosphate</text>
        <dbReference type="Rhea" id="RHEA:14369"/>
        <dbReference type="ChEBI" id="CHEBI:15377"/>
        <dbReference type="ChEBI" id="CHEBI:29805"/>
        <dbReference type="ChEBI" id="CHEBI:43474"/>
        <dbReference type="ChEBI" id="CHEBI:58033"/>
        <dbReference type="EC" id="3.1.3.18"/>
    </reaction>
</comment>
<evidence type="ECO:0000256" key="1">
    <source>
        <dbReference type="ARBA" id="ARBA00000830"/>
    </source>
</evidence>
<evidence type="ECO:0000256" key="3">
    <source>
        <dbReference type="ARBA" id="ARBA00006171"/>
    </source>
</evidence>
<dbReference type="GO" id="GO:0008967">
    <property type="term" value="F:phosphoglycolate phosphatase activity"/>
    <property type="evidence" value="ECO:0007669"/>
    <property type="project" value="UniProtKB-EC"/>
</dbReference>
<gene>
    <name evidence="5" type="ORF">C0186_00305</name>
</gene>
<dbReference type="EC" id="3.1.3.18" evidence="4"/>
<evidence type="ECO:0000256" key="2">
    <source>
        <dbReference type="ARBA" id="ARBA00004818"/>
    </source>
</evidence>
<dbReference type="SFLD" id="SFLDS00003">
    <property type="entry name" value="Haloacid_Dehalogenase"/>
    <property type="match status" value="1"/>
</dbReference>
<sequence length="224" mass="24825">MKLILFDIDGTLISAGGAGTRSLNKAFEKVLGIKEAFKNFEMAGKTDIQIIKEGLLLNGIEPSSWLVNDLIESYLENLKIEINNNSKHLKPGVDEFIKLIYHELKYPMGLLTGNLEKGARIKLDPFGLNSFFPTGAFGSDHEDRNKLLPIAVKRFSKTFNNYLDFHHCIVIGDTPRDVACAKPYGAKVIAVATGPYSFETLQKTEADIVIKTLGEINKILPLLS</sequence>
<dbReference type="Gene3D" id="1.10.150.240">
    <property type="entry name" value="Putative phosphatase, domain 2"/>
    <property type="match status" value="1"/>
</dbReference>
<dbReference type="GO" id="GO:0005829">
    <property type="term" value="C:cytosol"/>
    <property type="evidence" value="ECO:0007669"/>
    <property type="project" value="TreeGrafter"/>
</dbReference>
<comment type="pathway">
    <text evidence="2">Organic acid metabolism; glycolate biosynthesis; glycolate from 2-phosphoglycolate: step 1/1.</text>
</comment>
<accession>A0A2J6WQT5</accession>
<dbReference type="EMBL" id="PNIO01000004">
    <property type="protein sequence ID" value="PMP72747.1"/>
    <property type="molecule type" value="Genomic_DNA"/>
</dbReference>
<dbReference type="CDD" id="cd07506">
    <property type="entry name" value="HAD_like"/>
    <property type="match status" value="1"/>
</dbReference>
<organism evidence="5 6">
    <name type="scientific">Thermodesulfovibrio aggregans</name>
    <dbReference type="NCBI Taxonomy" id="86166"/>
    <lineage>
        <taxon>Bacteria</taxon>
        <taxon>Pseudomonadati</taxon>
        <taxon>Nitrospirota</taxon>
        <taxon>Thermodesulfovibrionia</taxon>
        <taxon>Thermodesulfovibrionales</taxon>
        <taxon>Thermodesulfovibrionaceae</taxon>
        <taxon>Thermodesulfovibrio</taxon>
    </lineage>
</organism>
<dbReference type="Gene3D" id="3.40.50.1000">
    <property type="entry name" value="HAD superfamily/HAD-like"/>
    <property type="match status" value="1"/>
</dbReference>
<dbReference type="InterPro" id="IPR050155">
    <property type="entry name" value="HAD-like_hydrolase_sf"/>
</dbReference>
<dbReference type="AlphaFoldDB" id="A0A2J6WQT5"/>
<evidence type="ECO:0000313" key="5">
    <source>
        <dbReference type="EMBL" id="PMP72747.1"/>
    </source>
</evidence>
<comment type="caution">
    <text evidence="5">The sequence shown here is derived from an EMBL/GenBank/DDBJ whole genome shotgun (WGS) entry which is preliminary data.</text>
</comment>
<dbReference type="PANTHER" id="PTHR43434:SF1">
    <property type="entry name" value="PHOSPHOGLYCOLATE PHOSPHATASE"/>
    <property type="match status" value="1"/>
</dbReference>
<name>A0A2J6WQT5_9BACT</name>
<comment type="similarity">
    <text evidence="3">Belongs to the HAD-like hydrolase superfamily. CbbY/CbbZ/Gph/YieH family.</text>
</comment>